<feature type="region of interest" description="Disordered" evidence="1">
    <location>
        <begin position="200"/>
        <end position="223"/>
    </location>
</feature>
<protein>
    <recommendedName>
        <fullName evidence="2">Aminotransferase-like plant mobile domain-containing protein</fullName>
    </recommendedName>
</protein>
<dbReference type="Pfam" id="PF10536">
    <property type="entry name" value="PMD"/>
    <property type="match status" value="1"/>
</dbReference>
<evidence type="ECO:0000313" key="4">
    <source>
        <dbReference type="Proteomes" id="UP001054821"/>
    </source>
</evidence>
<name>A0AAD4UXA7_PRUDU</name>
<feature type="domain" description="Aminotransferase-like plant mobile" evidence="2">
    <location>
        <begin position="7"/>
        <end position="92"/>
    </location>
</feature>
<comment type="caution">
    <text evidence="3">The sequence shown here is derived from an EMBL/GenBank/DDBJ whole genome shotgun (WGS) entry which is preliminary data.</text>
</comment>
<proteinExistence type="predicted"/>
<reference evidence="3 4" key="1">
    <citation type="journal article" date="2022" name="G3 (Bethesda)">
        <title>Whole-genome sequence and methylome profiling of the almond [Prunus dulcis (Mill.) D.A. Webb] cultivar 'Nonpareil'.</title>
        <authorList>
            <person name="D'Amico-Willman K.M."/>
            <person name="Ouma W.Z."/>
            <person name="Meulia T."/>
            <person name="Sideli G.M."/>
            <person name="Gradziel T.M."/>
            <person name="Fresnedo-Ramirez J."/>
        </authorList>
    </citation>
    <scope>NUCLEOTIDE SEQUENCE [LARGE SCALE GENOMIC DNA]</scope>
    <source>
        <strain evidence="3">Clone GOH B32 T37-40</strain>
    </source>
</reference>
<evidence type="ECO:0000313" key="3">
    <source>
        <dbReference type="EMBL" id="KAI5313662.1"/>
    </source>
</evidence>
<gene>
    <name evidence="3" type="ORF">L3X38_042838</name>
</gene>
<feature type="region of interest" description="Disordered" evidence="1">
    <location>
        <begin position="246"/>
        <end position="281"/>
    </location>
</feature>
<feature type="compositionally biased region" description="Low complexity" evidence="1">
    <location>
        <begin position="209"/>
        <end position="221"/>
    </location>
</feature>
<organism evidence="3 4">
    <name type="scientific">Prunus dulcis</name>
    <name type="common">Almond</name>
    <name type="synonym">Amygdalus dulcis</name>
    <dbReference type="NCBI Taxonomy" id="3755"/>
    <lineage>
        <taxon>Eukaryota</taxon>
        <taxon>Viridiplantae</taxon>
        <taxon>Streptophyta</taxon>
        <taxon>Embryophyta</taxon>
        <taxon>Tracheophyta</taxon>
        <taxon>Spermatophyta</taxon>
        <taxon>Magnoliopsida</taxon>
        <taxon>eudicotyledons</taxon>
        <taxon>Gunneridae</taxon>
        <taxon>Pentapetalae</taxon>
        <taxon>rosids</taxon>
        <taxon>fabids</taxon>
        <taxon>Rosales</taxon>
        <taxon>Rosaceae</taxon>
        <taxon>Amygdaloideae</taxon>
        <taxon>Amygdaleae</taxon>
        <taxon>Prunus</taxon>
    </lineage>
</organism>
<dbReference type="PANTHER" id="PTHR36607:SF20">
    <property type="entry name" value="AMINOTRANSFERASE-LIKE PLANT MOBILE DOMAIN-CONTAINING PROTEIN"/>
    <property type="match status" value="1"/>
</dbReference>
<sequence>MERSYLAAFLTCWLCKFVFPKDNVTLIRPSVFKVVSRTAHGVSFGLAIPILASIYKWLNDISSVDDPGNRTTVLHFPYVYVWLGEYFGTHFASSSEKSIPSMTRFSGRLLAKFFEDSTTRALFRTCGKVEMNRLDTFLYNRKTTESSNLVAHTSSVDSSAMYNIASTITLSTKYNIREFEVTSDYIVWWSKVHRFESTKSKTVSTVGNSSSPSQPKSFKSQGNETLVHDKLIRGRAHRVHLEVEGNSTIPAPRVQHPSPVDVPSIRVPNDKGETESVADSQEDFIPLGRRIRNLKLGHTSSNEDS</sequence>
<dbReference type="EMBL" id="JAJFAZ020000008">
    <property type="protein sequence ID" value="KAI5313662.1"/>
    <property type="molecule type" value="Genomic_DNA"/>
</dbReference>
<dbReference type="AlphaFoldDB" id="A0AAD4UXA7"/>
<accession>A0AAD4UXA7</accession>
<evidence type="ECO:0000256" key="1">
    <source>
        <dbReference type="SAM" id="MobiDB-lite"/>
    </source>
</evidence>
<dbReference type="InterPro" id="IPR019557">
    <property type="entry name" value="AminoTfrase-like_pln_mobile"/>
</dbReference>
<keyword evidence="4" id="KW-1185">Reference proteome</keyword>
<dbReference type="Proteomes" id="UP001054821">
    <property type="component" value="Chromosome 8"/>
</dbReference>
<dbReference type="PANTHER" id="PTHR36607">
    <property type="entry name" value="1,2-DIHYDROXY-3-KETO-5-METHYLTHIOPENTENE DIOXYGENASE 4"/>
    <property type="match status" value="1"/>
</dbReference>
<evidence type="ECO:0000259" key="2">
    <source>
        <dbReference type="Pfam" id="PF10536"/>
    </source>
</evidence>